<sequence length="146" mass="16247">MTKRKAWPAPNLFARYSVAGLADADKIARRPSLACIRHFVREAAKAKADAAARLADQKWMRDASDMAQSWTRDTASRSIHAIARKALEYARMRAFLTVSPERAGSYAPAGWPIDRPARDQWQALNPPPARDYDSLIGRASRAAGWP</sequence>
<name>K4JU99_9CAUD</name>
<keyword evidence="2" id="KW-1185">Reference proteome</keyword>
<evidence type="ECO:0000313" key="1">
    <source>
        <dbReference type="EMBL" id="AFU87890.1"/>
    </source>
</evidence>
<organism evidence="1 2">
    <name type="scientific">Caulobacter phage CcrColossus</name>
    <dbReference type="NCBI Taxonomy" id="1211640"/>
    <lineage>
        <taxon>Viruses</taxon>
        <taxon>Duplodnaviria</taxon>
        <taxon>Heunggongvirae</taxon>
        <taxon>Uroviricota</taxon>
        <taxon>Caudoviricetes</taxon>
        <taxon>Jeanschmidtviridae</taxon>
        <taxon>Colossusvirus</taxon>
        <taxon>Colossusvirus colossus</taxon>
    </lineage>
</organism>
<dbReference type="KEGG" id="vg:13994949"/>
<protein>
    <submittedName>
        <fullName evidence="1">Uncharacterized protein</fullName>
    </submittedName>
</protein>
<gene>
    <name evidence="1" type="ORF">CcrColossus_gp020</name>
</gene>
<dbReference type="Proteomes" id="UP000000463">
    <property type="component" value="Segment"/>
</dbReference>
<accession>K4JU99</accession>
<reference evidence="1 2" key="1">
    <citation type="journal article" date="2012" name="BMC Genomics">
        <title>The Caulobacter crescentus phage phiCbK: genomics of a canonical phage.</title>
        <authorList>
            <person name="Gill J.J."/>
            <person name="Berry J.D."/>
            <person name="Russell W.K."/>
            <person name="Lessor L."/>
            <person name="Escobar Garcia D.A."/>
            <person name="Hernandez D."/>
            <person name="Kane A."/>
            <person name="Keene J."/>
            <person name="Maddox M."/>
            <person name="Martin R."/>
            <person name="Mohan S."/>
            <person name="Thorn A.M."/>
            <person name="Russell D.H."/>
            <person name="Young R."/>
        </authorList>
    </citation>
    <scope>NUCLEOTIDE SEQUENCE [LARGE SCALE GENOMIC DNA]</scope>
</reference>
<dbReference type="GeneID" id="13994949"/>
<proteinExistence type="predicted"/>
<dbReference type="RefSeq" id="YP_006988254.1">
    <property type="nucleotide sequence ID" value="NC_019406.1"/>
</dbReference>
<evidence type="ECO:0000313" key="2">
    <source>
        <dbReference type="Proteomes" id="UP000000463"/>
    </source>
</evidence>
<dbReference type="EMBL" id="JX100810">
    <property type="protein sequence ID" value="AFU87890.1"/>
    <property type="molecule type" value="Genomic_DNA"/>
</dbReference>